<protein>
    <submittedName>
        <fullName evidence="2">DUF2845 domain-containing protein</fullName>
    </submittedName>
</protein>
<evidence type="ECO:0000313" key="3">
    <source>
        <dbReference type="Proteomes" id="UP000324298"/>
    </source>
</evidence>
<keyword evidence="3" id="KW-1185">Reference proteome</keyword>
<comment type="caution">
    <text evidence="2">The sequence shown here is derived from an EMBL/GenBank/DDBJ whole genome shotgun (WGS) entry which is preliminary data.</text>
</comment>
<proteinExistence type="predicted"/>
<evidence type="ECO:0000256" key="1">
    <source>
        <dbReference type="SAM" id="SignalP"/>
    </source>
</evidence>
<dbReference type="OrthoDB" id="5522210at2"/>
<name>A0A5A9X7X8_9BACT</name>
<dbReference type="EMBL" id="SRSD01000009">
    <property type="protein sequence ID" value="KAA0889126.1"/>
    <property type="molecule type" value="Genomic_DNA"/>
</dbReference>
<dbReference type="Proteomes" id="UP000324298">
    <property type="component" value="Unassembled WGS sequence"/>
</dbReference>
<feature type="signal peptide" evidence="1">
    <location>
        <begin position="1"/>
        <end position="21"/>
    </location>
</feature>
<keyword evidence="1" id="KW-0732">Signal</keyword>
<dbReference type="Pfam" id="PF11006">
    <property type="entry name" value="DUF2845"/>
    <property type="match status" value="1"/>
</dbReference>
<organism evidence="2 3">
    <name type="scientific">Oryzomonas rubra</name>
    <dbReference type="NCBI Taxonomy" id="2509454"/>
    <lineage>
        <taxon>Bacteria</taxon>
        <taxon>Pseudomonadati</taxon>
        <taxon>Thermodesulfobacteriota</taxon>
        <taxon>Desulfuromonadia</taxon>
        <taxon>Geobacterales</taxon>
        <taxon>Geobacteraceae</taxon>
        <taxon>Oryzomonas</taxon>
    </lineage>
</organism>
<evidence type="ECO:0000313" key="2">
    <source>
        <dbReference type="EMBL" id="KAA0889126.1"/>
    </source>
</evidence>
<accession>A0A5A9X7X8</accession>
<dbReference type="AlphaFoldDB" id="A0A5A9X7X8"/>
<dbReference type="RefSeq" id="WP_149308873.1">
    <property type="nucleotide sequence ID" value="NZ_SRSD01000009.1"/>
</dbReference>
<gene>
    <name evidence="2" type="ORF">ET418_14885</name>
</gene>
<feature type="chain" id="PRO_5022853910" evidence="1">
    <location>
        <begin position="22"/>
        <end position="115"/>
    </location>
</feature>
<reference evidence="2 3" key="1">
    <citation type="submission" date="2019-04" db="EMBL/GenBank/DDBJ databases">
        <title>Geobacter ruber sp. nov., ferric-reducing bacteria isolated from paddy soil.</title>
        <authorList>
            <person name="Xu Z."/>
            <person name="Masuda Y."/>
            <person name="Itoh H."/>
            <person name="Senoo K."/>
        </authorList>
    </citation>
    <scope>NUCLEOTIDE SEQUENCE [LARGE SCALE GENOMIC DNA]</scope>
    <source>
        <strain evidence="2 3">Red88</strain>
    </source>
</reference>
<sequence length="115" mass="12920">MKWTDIAVAAVFYFSGMLAYADNFSCPNGAIVSTGDKIATVEAKCDPPAFKTNDMSAPMHFNPEENPCYKSGEPYTWLKKEPYVEWIYTEGSSLQHILVFYQGCLREVRTGGFVK</sequence>
<dbReference type="InterPro" id="IPR021268">
    <property type="entry name" value="DUF2845"/>
</dbReference>